<dbReference type="RefSeq" id="WP_003676590.1">
    <property type="nucleotide sequence ID" value="NZ_JBKZCX010000001.1"/>
</dbReference>
<name>F8KGG7_LIMR5</name>
<protein>
    <submittedName>
        <fullName evidence="1">Uncharacterized protein</fullName>
    </submittedName>
</protein>
<dbReference type="EMBL" id="FR854370">
    <property type="protein sequence ID" value="CCC04567.1"/>
    <property type="molecule type" value="Genomic_DNA"/>
</dbReference>
<proteinExistence type="predicted"/>
<accession>F8KGG7</accession>
<accession>A0A0S4NQL3</accession>
<dbReference type="AlphaFoldDB" id="F8KGG7"/>
<evidence type="ECO:0000313" key="1">
    <source>
        <dbReference type="EMBL" id="CCC04567.1"/>
    </source>
</evidence>
<sequence>MLATEFKQRLEQMAGGQVEVSICDNKDVLIRPAINFNAAPPFVKQLLWDYLDTPREER</sequence>
<dbReference type="HOGENOM" id="CLU_2973836_0_0_9"/>
<organism evidence="1">
    <name type="scientific">Limosilactobacillus reuteri subsp. suis (strain ATCC 53608 / LMG 31752 / 1063)</name>
    <name type="common">Lactobacillus reuteri</name>
    <dbReference type="NCBI Taxonomy" id="927703"/>
    <lineage>
        <taxon>Bacteria</taxon>
        <taxon>Bacillati</taxon>
        <taxon>Bacillota</taxon>
        <taxon>Bacilli</taxon>
        <taxon>Lactobacillales</taxon>
        <taxon>Lactobacillaceae</taxon>
        <taxon>Limosilactobacillus</taxon>
    </lineage>
</organism>
<reference evidence="1" key="1">
    <citation type="journal article" date="2011" name="J. Bacteriol.">
        <title>Genome sequence of the vertebrate gut symbiont Lactobacillus reuteri ATCC 53608.</title>
        <authorList>
            <person name="Heavens D."/>
            <person name="Tailford L.E."/>
            <person name="Crossman L."/>
            <person name="Jeffers F."/>
            <person name="Mackenzie D.A."/>
            <person name="Caccamo M."/>
            <person name="Juge N."/>
        </authorList>
    </citation>
    <scope>NUCLEOTIDE SEQUENCE [LARGE SCALE GENOMIC DNA]</scope>
    <source>
        <strain evidence="1">ATCC 53608</strain>
    </source>
</reference>
<gene>
    <name evidence="1" type="ORF">LRATCC53608_1814</name>
</gene>
<reference evidence="1" key="2">
    <citation type="submission" date="2011-05" db="EMBL/GenBank/DDBJ databases">
        <authorList>
            <person name="Davey R."/>
        </authorList>
    </citation>
    <scope>NUCLEOTIDE SEQUENCE</scope>
    <source>
        <strain evidence="1">ATCC 53608</strain>
    </source>
</reference>